<evidence type="ECO:0000313" key="1">
    <source>
        <dbReference type="EMBL" id="ADE57234.1"/>
    </source>
</evidence>
<keyword evidence="2" id="KW-1185">Reference proteome</keyword>
<protein>
    <submittedName>
        <fullName evidence="1">Putative phage tail protein gpX</fullName>
    </submittedName>
</protein>
<name>D5EFA2_AMICL</name>
<dbReference type="RefSeq" id="WP_013048497.1">
    <property type="nucleotide sequence ID" value="NC_014011.1"/>
</dbReference>
<proteinExistence type="predicted"/>
<accession>D5EFA2</accession>
<reference evidence="1 2" key="1">
    <citation type="journal article" date="2010" name="Stand. Genomic Sci.">
        <title>Complete genome sequence of Aminobacterium colombiense type strain (ALA-1).</title>
        <authorList>
            <person name="Chertkov O."/>
            <person name="Sikorski J."/>
            <person name="Brambilla E."/>
            <person name="Lapidus A."/>
            <person name="Copeland A."/>
            <person name="Glavina Del Rio T."/>
            <person name="Nolan M."/>
            <person name="Lucas S."/>
            <person name="Tice H."/>
            <person name="Cheng J.F."/>
            <person name="Han C."/>
            <person name="Detter J.C."/>
            <person name="Bruce D."/>
            <person name="Tapia R."/>
            <person name="Goodwin L."/>
            <person name="Pitluck S."/>
            <person name="Liolios K."/>
            <person name="Ivanova N."/>
            <person name="Mavromatis K."/>
            <person name="Ovchinnikova G."/>
            <person name="Pati A."/>
            <person name="Chen A."/>
            <person name="Palaniappan K."/>
            <person name="Land M."/>
            <person name="Hauser L."/>
            <person name="Chang Y.J."/>
            <person name="Jeffries C.D."/>
            <person name="Spring S."/>
            <person name="Rohde M."/>
            <person name="Goker M."/>
            <person name="Bristow J."/>
            <person name="Eisen J.A."/>
            <person name="Markowitz V."/>
            <person name="Hugenholtz P."/>
            <person name="Kyrpides N.C."/>
            <person name="Klenk H.P."/>
        </authorList>
    </citation>
    <scope>NUCLEOTIDE SEQUENCE [LARGE SCALE GENOMIC DNA]</scope>
    <source>
        <strain evidence="2">DSM 12261 / ALA-1</strain>
    </source>
</reference>
<dbReference type="EMBL" id="CP001997">
    <property type="protein sequence ID" value="ADE57234.1"/>
    <property type="molecule type" value="Genomic_DNA"/>
</dbReference>
<dbReference type="HOGENOM" id="CLU_175462_0_2_0"/>
<gene>
    <name evidence="1" type="ordered locus">Amico_1110</name>
</gene>
<evidence type="ECO:0000313" key="2">
    <source>
        <dbReference type="Proteomes" id="UP000002366"/>
    </source>
</evidence>
<sequence length="72" mass="8439">MSKYKTVQGDTWDLIALKTCGDEHFMSDIIEANPQHRETVFFSEGVDIKIPDVSKKYRLPDSMPPWKRKRLL</sequence>
<dbReference type="KEGG" id="aco:Amico_1110"/>
<dbReference type="Pfam" id="PF05489">
    <property type="entry name" value="Phage_tail_X"/>
    <property type="match status" value="1"/>
</dbReference>
<dbReference type="eggNOG" id="COG5004">
    <property type="taxonomic scope" value="Bacteria"/>
</dbReference>
<dbReference type="OrthoDB" id="2941457at2"/>
<dbReference type="STRING" id="572547.Amico_1110"/>
<dbReference type="InterPro" id="IPR008861">
    <property type="entry name" value="GpX-like"/>
</dbReference>
<organism evidence="1 2">
    <name type="scientific">Aminobacterium colombiense (strain DSM 12261 / ALA-1)</name>
    <dbReference type="NCBI Taxonomy" id="572547"/>
    <lineage>
        <taxon>Bacteria</taxon>
        <taxon>Thermotogati</taxon>
        <taxon>Synergistota</taxon>
        <taxon>Synergistia</taxon>
        <taxon>Synergistales</taxon>
        <taxon>Aminobacteriaceae</taxon>
        <taxon>Aminobacterium</taxon>
    </lineage>
</organism>
<dbReference type="Proteomes" id="UP000002366">
    <property type="component" value="Chromosome"/>
</dbReference>
<dbReference type="AlphaFoldDB" id="D5EFA2"/>